<reference evidence="3 4" key="2">
    <citation type="submission" date="2024-02" db="EMBL/GenBank/DDBJ databases">
        <title>The Genome Sequence of Enterococcus diestrammenae JM9A.</title>
        <authorList>
            <person name="Earl A."/>
            <person name="Manson A."/>
            <person name="Gilmore M."/>
            <person name="Sanders J."/>
            <person name="Shea T."/>
            <person name="Howe W."/>
            <person name="Livny J."/>
            <person name="Cuomo C."/>
            <person name="Neafsey D."/>
            <person name="Birren B."/>
        </authorList>
    </citation>
    <scope>NUCLEOTIDE SEQUENCE [LARGE SCALE GENOMIC DNA]</scope>
    <source>
        <strain evidence="3 4">JM9A</strain>
    </source>
</reference>
<sequence length="93" mass="11054">MSNLLNQVAEGISKINLRHIMLIFFLLITSTSFIVQQLTKKKRQQKEEDFSQFEKNEEGLYPWEVDTDDSPSRIDEKAKRYVNKHQPRRGKWG</sequence>
<feature type="region of interest" description="Disordered" evidence="1">
    <location>
        <begin position="61"/>
        <end position="93"/>
    </location>
</feature>
<name>A0ABV0F0K5_9ENTE</name>
<dbReference type="EMBL" id="MAEI02000001">
    <property type="protein sequence ID" value="MEO1780563.1"/>
    <property type="molecule type" value="Genomic_DNA"/>
</dbReference>
<dbReference type="Proteomes" id="UP001429357">
    <property type="component" value="Unassembled WGS sequence"/>
</dbReference>
<evidence type="ECO:0000313" key="4">
    <source>
        <dbReference type="Proteomes" id="UP001429357"/>
    </source>
</evidence>
<feature type="compositionally biased region" description="Basic and acidic residues" evidence="1">
    <location>
        <begin position="70"/>
        <end position="79"/>
    </location>
</feature>
<keyword evidence="2" id="KW-0472">Membrane</keyword>
<gene>
    <name evidence="3" type="ORF">BAU18_000102</name>
</gene>
<keyword evidence="4" id="KW-1185">Reference proteome</keyword>
<evidence type="ECO:0000256" key="2">
    <source>
        <dbReference type="SAM" id="Phobius"/>
    </source>
</evidence>
<evidence type="ECO:0000313" key="3">
    <source>
        <dbReference type="EMBL" id="MEO1780563.1"/>
    </source>
</evidence>
<feature type="compositionally biased region" description="Basic residues" evidence="1">
    <location>
        <begin position="80"/>
        <end position="93"/>
    </location>
</feature>
<protein>
    <submittedName>
        <fullName evidence="3">Uncharacterized protein</fullName>
    </submittedName>
</protein>
<dbReference type="RefSeq" id="WP_416336770.1">
    <property type="nucleotide sequence ID" value="NZ_JAQFAM010000006.1"/>
</dbReference>
<comment type="caution">
    <text evidence="3">The sequence shown here is derived from an EMBL/GenBank/DDBJ whole genome shotgun (WGS) entry which is preliminary data.</text>
</comment>
<feature type="transmembrane region" description="Helical" evidence="2">
    <location>
        <begin position="20"/>
        <end position="38"/>
    </location>
</feature>
<evidence type="ECO:0000256" key="1">
    <source>
        <dbReference type="SAM" id="MobiDB-lite"/>
    </source>
</evidence>
<accession>A0ABV0F0K5</accession>
<reference evidence="4" key="1">
    <citation type="submission" date="2016-06" db="EMBL/GenBank/DDBJ databases">
        <title>Four novel species of enterococci isolated from chicken manure.</title>
        <authorList>
            <person name="Van Tyne D."/>
        </authorList>
    </citation>
    <scope>NUCLEOTIDE SEQUENCE [LARGE SCALE GENOMIC DNA]</scope>
    <source>
        <strain evidence="4">JM9A</strain>
    </source>
</reference>
<keyword evidence="2" id="KW-0812">Transmembrane</keyword>
<proteinExistence type="predicted"/>
<organism evidence="3 4">
    <name type="scientific">Enterococcus diestrammenae</name>
    <dbReference type="NCBI Taxonomy" id="1155073"/>
    <lineage>
        <taxon>Bacteria</taxon>
        <taxon>Bacillati</taxon>
        <taxon>Bacillota</taxon>
        <taxon>Bacilli</taxon>
        <taxon>Lactobacillales</taxon>
        <taxon>Enterococcaceae</taxon>
        <taxon>Enterococcus</taxon>
    </lineage>
</organism>
<keyword evidence="2" id="KW-1133">Transmembrane helix</keyword>